<evidence type="ECO:0000313" key="2">
    <source>
        <dbReference type="Proteomes" id="UP000317778"/>
    </source>
</evidence>
<feature type="non-terminal residue" evidence="1">
    <location>
        <position position="1"/>
    </location>
</feature>
<dbReference type="EMBL" id="NJBO01000034">
    <property type="protein sequence ID" value="TKJ37289.1"/>
    <property type="molecule type" value="Genomic_DNA"/>
</dbReference>
<dbReference type="AlphaFoldDB" id="A0A532UQS8"/>
<dbReference type="Gene3D" id="2.60.40.4070">
    <property type="match status" value="1"/>
</dbReference>
<dbReference type="NCBIfam" id="TIGR04183">
    <property type="entry name" value="Por_Secre_tail"/>
    <property type="match status" value="1"/>
</dbReference>
<accession>A0A532UQS8</accession>
<organism evidence="1 2">
    <name type="scientific">candidate division TA06 bacterium B3_TA06</name>
    <dbReference type="NCBI Taxonomy" id="2012487"/>
    <lineage>
        <taxon>Bacteria</taxon>
        <taxon>Bacteria division TA06</taxon>
    </lineage>
</organism>
<dbReference type="InterPro" id="IPR026444">
    <property type="entry name" value="Secre_tail"/>
</dbReference>
<comment type="caution">
    <text evidence="1">The sequence shown here is derived from an EMBL/GenBank/DDBJ whole genome shotgun (WGS) entry which is preliminary data.</text>
</comment>
<proteinExistence type="predicted"/>
<dbReference type="Proteomes" id="UP000317778">
    <property type="component" value="Unassembled WGS sequence"/>
</dbReference>
<protein>
    <recommendedName>
        <fullName evidence="3">Secretion system C-terminal sorting domain-containing protein</fullName>
    </recommendedName>
</protein>
<reference evidence="1 2" key="1">
    <citation type="submission" date="2017-06" db="EMBL/GenBank/DDBJ databases">
        <title>Novel microbial phyla capable of carbon fixation and sulfur reduction in deep-sea sediments.</title>
        <authorList>
            <person name="Huang J."/>
            <person name="Baker B."/>
            <person name="Wang Y."/>
        </authorList>
    </citation>
    <scope>NUCLEOTIDE SEQUENCE [LARGE SCALE GENOMIC DNA]</scope>
    <source>
        <strain evidence="1">B3_TA06</strain>
    </source>
</reference>
<name>A0A532UQS8_UNCT6</name>
<evidence type="ECO:0008006" key="3">
    <source>
        <dbReference type="Google" id="ProtNLM"/>
    </source>
</evidence>
<evidence type="ECO:0000313" key="1">
    <source>
        <dbReference type="EMBL" id="TKJ37289.1"/>
    </source>
</evidence>
<sequence>GSVVFSVSAPGTHASLKIYDVAGKLVETVFEGTLDGTRMLTWDASAVAAGVYFYYFVTPAHTASGRVVIIR</sequence>
<gene>
    <name evidence="1" type="ORF">CEE36_11120</name>
</gene>